<accession>A0ABM8VE49</accession>
<name>A0ABM8VE49_9BACL</name>
<dbReference type="EMBL" id="CAJVCE010000003">
    <property type="protein sequence ID" value="CAG7630000.1"/>
    <property type="molecule type" value="Genomic_DNA"/>
</dbReference>
<dbReference type="SMART" id="SM00240">
    <property type="entry name" value="FHA"/>
    <property type="match status" value="1"/>
</dbReference>
<keyword evidence="4" id="KW-1185">Reference proteome</keyword>
<dbReference type="InterPro" id="IPR045962">
    <property type="entry name" value="DUF6382"/>
</dbReference>
<feature type="transmembrane region" description="Helical" evidence="1">
    <location>
        <begin position="311"/>
        <end position="331"/>
    </location>
</feature>
<dbReference type="PANTHER" id="PTHR23308">
    <property type="entry name" value="NUCLEAR INHIBITOR OF PROTEIN PHOSPHATASE-1"/>
    <property type="match status" value="1"/>
</dbReference>
<evidence type="ECO:0000313" key="3">
    <source>
        <dbReference type="EMBL" id="CAG7630000.1"/>
    </source>
</evidence>
<protein>
    <recommendedName>
        <fullName evidence="2">FHA domain-containing protein</fullName>
    </recommendedName>
</protein>
<keyword evidence="1" id="KW-0812">Transmembrane</keyword>
<dbReference type="RefSeq" id="WP_218097932.1">
    <property type="nucleotide sequence ID" value="NZ_CAJVCE010000003.1"/>
</dbReference>
<keyword evidence="1" id="KW-0472">Membrane</keyword>
<feature type="domain" description="FHA" evidence="2">
    <location>
        <begin position="431"/>
        <end position="481"/>
    </location>
</feature>
<dbReference type="InterPro" id="IPR000253">
    <property type="entry name" value="FHA_dom"/>
</dbReference>
<evidence type="ECO:0000259" key="2">
    <source>
        <dbReference type="PROSITE" id="PS50006"/>
    </source>
</evidence>
<gene>
    <name evidence="3" type="ORF">PAECIP111802_01609</name>
</gene>
<feature type="transmembrane region" description="Helical" evidence="1">
    <location>
        <begin position="287"/>
        <end position="305"/>
    </location>
</feature>
<sequence>MAQPIYDLTVDYVNHHGHFMVLSSIRGLTQEELSDFQLHMMAANRIPHLLELQLEAREGNIQLYYQITGKRMLAHFLRMEKLTMHQYFSLLHRIVEVLCDSKVYMLLPGRYILKEDFIYCGNGLEDVYLTYVPKEHLEGKEPLASDLQQLASKWIHRVTELNGNGYQELMNCLYEDNFNLPELKQLLLKHMRHTATVLSQTAAHPSYPNHSEELHEWSTHGIEQAATVPEKRLVDRRIVTPERSAVADLLRIETGFSSSDTPGASMVSETLPNMIDSTVKESRRKHLLIVLMAVLILCFIWKLYAESMERYMLYGCAGASSIVGVAAVLLLRNIRLKRPNELSDEPEFGVHEQGDSRFFNEIGLSDSAPDPAPLSRVEPVMDMNTTLLQRADATVFLGRSADPSMGVASMPYLEYRKKGVCEKVLLDKNSFVIGRAGEGADWVQEEVGVSRLHAEIVKEEAGYGIKDLGSRNGTTLNGEILVPYRVHPLKEGDIVKIVTTELIFKMGL</sequence>
<evidence type="ECO:0000313" key="4">
    <source>
        <dbReference type="Proteomes" id="UP000730618"/>
    </source>
</evidence>
<dbReference type="InterPro" id="IPR050923">
    <property type="entry name" value="Cell_Proc_Reg/RNA_Proc"/>
</dbReference>
<comment type="caution">
    <text evidence="3">The sequence shown here is derived from an EMBL/GenBank/DDBJ whole genome shotgun (WGS) entry which is preliminary data.</text>
</comment>
<dbReference type="Pfam" id="PF19909">
    <property type="entry name" value="DUF6382"/>
    <property type="match status" value="1"/>
</dbReference>
<proteinExistence type="predicted"/>
<dbReference type="PROSITE" id="PS50006">
    <property type="entry name" value="FHA_DOMAIN"/>
    <property type="match status" value="1"/>
</dbReference>
<dbReference type="Proteomes" id="UP000730618">
    <property type="component" value="Unassembled WGS sequence"/>
</dbReference>
<reference evidence="3 4" key="1">
    <citation type="submission" date="2021-06" db="EMBL/GenBank/DDBJ databases">
        <authorList>
            <person name="Criscuolo A."/>
        </authorList>
    </citation>
    <scope>NUCLEOTIDE SEQUENCE [LARGE SCALE GENOMIC DNA]</scope>
    <source>
        <strain evidence="4">CIP 111802</strain>
    </source>
</reference>
<organism evidence="3 4">
    <name type="scientific">Paenibacillus allorhizosphaerae</name>
    <dbReference type="NCBI Taxonomy" id="2849866"/>
    <lineage>
        <taxon>Bacteria</taxon>
        <taxon>Bacillati</taxon>
        <taxon>Bacillota</taxon>
        <taxon>Bacilli</taxon>
        <taxon>Bacillales</taxon>
        <taxon>Paenibacillaceae</taxon>
        <taxon>Paenibacillus</taxon>
    </lineage>
</organism>
<keyword evidence="1" id="KW-1133">Transmembrane helix</keyword>
<evidence type="ECO:0000256" key="1">
    <source>
        <dbReference type="SAM" id="Phobius"/>
    </source>
</evidence>
<dbReference type="CDD" id="cd00060">
    <property type="entry name" value="FHA"/>
    <property type="match status" value="1"/>
</dbReference>
<dbReference type="Pfam" id="PF00498">
    <property type="entry name" value="FHA"/>
    <property type="match status" value="1"/>
</dbReference>